<dbReference type="Proteomes" id="UP000184550">
    <property type="component" value="Unassembled WGS sequence"/>
</dbReference>
<proteinExistence type="predicted"/>
<dbReference type="AlphaFoldDB" id="A0A7Z9BXE5"/>
<evidence type="ECO:0000313" key="3">
    <source>
        <dbReference type="Proteomes" id="UP000184550"/>
    </source>
</evidence>
<name>A0A7Z9BXE5_9CYAN</name>
<gene>
    <name evidence="2" type="ORF">PL8927_820095</name>
</gene>
<organism evidence="2 3">
    <name type="scientific">Planktothrix serta PCC 8927</name>
    <dbReference type="NCBI Taxonomy" id="671068"/>
    <lineage>
        <taxon>Bacteria</taxon>
        <taxon>Bacillati</taxon>
        <taxon>Cyanobacteriota</taxon>
        <taxon>Cyanophyceae</taxon>
        <taxon>Oscillatoriophycideae</taxon>
        <taxon>Oscillatoriales</taxon>
        <taxon>Microcoleaceae</taxon>
        <taxon>Planktothrix</taxon>
    </lineage>
</organism>
<feature type="domain" description="Calcineurin-like phosphoesterase" evidence="1">
    <location>
        <begin position="29"/>
        <end position="191"/>
    </location>
</feature>
<reference evidence="2" key="1">
    <citation type="submission" date="2019-10" db="EMBL/GenBank/DDBJ databases">
        <authorList>
            <consortium name="Genoscope - CEA"/>
            <person name="William W."/>
        </authorList>
    </citation>
    <scope>NUCLEOTIDE SEQUENCE [LARGE SCALE GENOMIC DNA]</scope>
    <source>
        <strain evidence="2">BBR_PRJEB10992</strain>
    </source>
</reference>
<keyword evidence="3" id="KW-1185">Reference proteome</keyword>
<dbReference type="Gene3D" id="3.60.21.10">
    <property type="match status" value="1"/>
</dbReference>
<sequence length="277" mass="31261">MYPLLTGKLKIEQLTVAIANLPPKLSGIKLVQLTDFHYDGLRLSKQLLKEAIAVTNQAKPDLIVLTGDYVTHDPTPIHQLTVYLKQLYSKAGVYGVLGNHDHYYSYSKKTVTDALNEIGIQVLCNQIAYPMGVELALIGLGDLKSKQFQPHKVMNTLDEKIPRIILSHNPDTAEILQQWRVDLQLSGHTHGGQIVLPKLGVLPSLLPSIRRHIPQPFHRWIPFFSNCNLIYKHWNWASGLHQVGNNYLYVNRGLGTYLPGRWNCPPEVTIITLKSKV</sequence>
<dbReference type="InterPro" id="IPR004843">
    <property type="entry name" value="Calcineurin-like_PHP"/>
</dbReference>
<dbReference type="SUPFAM" id="SSF56300">
    <property type="entry name" value="Metallo-dependent phosphatases"/>
    <property type="match status" value="1"/>
</dbReference>
<dbReference type="Pfam" id="PF00149">
    <property type="entry name" value="Metallophos"/>
    <property type="match status" value="1"/>
</dbReference>
<accession>A0A7Z9BXE5</accession>
<dbReference type="RefSeq" id="WP_083625967.1">
    <property type="nucleotide sequence ID" value="NZ_LR734882.1"/>
</dbReference>
<dbReference type="EMBL" id="CZCU02000160">
    <property type="protein sequence ID" value="VXD24528.1"/>
    <property type="molecule type" value="Genomic_DNA"/>
</dbReference>
<dbReference type="PANTHER" id="PTHR31302:SF0">
    <property type="entry name" value="TRANSMEMBRANE PROTEIN WITH METALLOPHOSPHOESTERASE DOMAIN"/>
    <property type="match status" value="1"/>
</dbReference>
<dbReference type="CDD" id="cd07385">
    <property type="entry name" value="MPP_YkuE_C"/>
    <property type="match status" value="1"/>
</dbReference>
<evidence type="ECO:0000259" key="1">
    <source>
        <dbReference type="Pfam" id="PF00149"/>
    </source>
</evidence>
<dbReference type="InterPro" id="IPR029052">
    <property type="entry name" value="Metallo-depent_PP-like"/>
</dbReference>
<dbReference type="InterPro" id="IPR051158">
    <property type="entry name" value="Metallophosphoesterase_sf"/>
</dbReference>
<protein>
    <submittedName>
        <fullName evidence="2">Ser/Thr protein phosphatase family protein</fullName>
    </submittedName>
</protein>
<comment type="caution">
    <text evidence="2">The sequence shown here is derived from an EMBL/GenBank/DDBJ whole genome shotgun (WGS) entry which is preliminary data.</text>
</comment>
<dbReference type="PANTHER" id="PTHR31302">
    <property type="entry name" value="TRANSMEMBRANE PROTEIN WITH METALLOPHOSPHOESTERASE DOMAIN-RELATED"/>
    <property type="match status" value="1"/>
</dbReference>
<evidence type="ECO:0000313" key="2">
    <source>
        <dbReference type="EMBL" id="VXD24528.1"/>
    </source>
</evidence>
<dbReference type="GO" id="GO:0016787">
    <property type="term" value="F:hydrolase activity"/>
    <property type="evidence" value="ECO:0007669"/>
    <property type="project" value="InterPro"/>
</dbReference>
<dbReference type="OrthoDB" id="9780884at2"/>